<dbReference type="AlphaFoldDB" id="Q39G78"/>
<name>Q39G78_BURL3</name>
<protein>
    <submittedName>
        <fullName evidence="2">Uncharacterized protein</fullName>
    </submittedName>
</protein>
<reference evidence="2" key="1">
    <citation type="submission" date="2009-01" db="EMBL/GenBank/DDBJ databases">
        <title>Complete sequence of chromosome 1 of Burkholderia sp. 383.</title>
        <authorList>
            <consortium name="US DOE Joint Genome Institute"/>
            <person name="Copeland A."/>
            <person name="Lucas S."/>
            <person name="Lapidus A."/>
            <person name="Barry K."/>
            <person name="Detter J.C."/>
            <person name="Glavina T."/>
            <person name="Hammon N."/>
            <person name="Israni S."/>
            <person name="Pitluck S."/>
            <person name="Chain P."/>
            <person name="Malfatti S."/>
            <person name="Shin M."/>
            <person name="Vergez L."/>
            <person name="Schmutz J."/>
            <person name="Larimer F."/>
            <person name="Land M."/>
            <person name="Kyrpides N."/>
            <person name="Lykidis A."/>
            <person name="Richardson P."/>
        </authorList>
    </citation>
    <scope>NUCLEOTIDE SEQUENCE</scope>
    <source>
        <strain evidence="2">383</strain>
    </source>
</reference>
<dbReference type="EMBL" id="CP000151">
    <property type="protein sequence ID" value="ABB08538.1"/>
    <property type="molecule type" value="Genomic_DNA"/>
</dbReference>
<evidence type="ECO:0000313" key="3">
    <source>
        <dbReference type="Proteomes" id="UP000002705"/>
    </source>
</evidence>
<keyword evidence="3" id="KW-1185">Reference proteome</keyword>
<dbReference type="Proteomes" id="UP000002705">
    <property type="component" value="Chromosome 1"/>
</dbReference>
<gene>
    <name evidence="2" type="ordered locus">Bcep18194_A4944</name>
</gene>
<feature type="region of interest" description="Disordered" evidence="1">
    <location>
        <begin position="57"/>
        <end position="84"/>
    </location>
</feature>
<dbReference type="KEGG" id="bur:Bcep18194_A4944"/>
<organism evidence="2 3">
    <name type="scientific">Burkholderia lata (strain ATCC 17760 / DSM 23089 / LMG 22485 / NCIMB 9086 / R18194 / 383)</name>
    <dbReference type="NCBI Taxonomy" id="482957"/>
    <lineage>
        <taxon>Bacteria</taxon>
        <taxon>Pseudomonadati</taxon>
        <taxon>Pseudomonadota</taxon>
        <taxon>Betaproteobacteria</taxon>
        <taxon>Burkholderiales</taxon>
        <taxon>Burkholderiaceae</taxon>
        <taxon>Burkholderia</taxon>
        <taxon>Burkholderia cepacia complex</taxon>
    </lineage>
</organism>
<proteinExistence type="predicted"/>
<dbReference type="HOGENOM" id="CLU_2521217_0_0_4"/>
<dbReference type="PATRIC" id="fig|482957.22.peg.1873"/>
<evidence type="ECO:0000256" key="1">
    <source>
        <dbReference type="SAM" id="MobiDB-lite"/>
    </source>
</evidence>
<evidence type="ECO:0000313" key="2">
    <source>
        <dbReference type="EMBL" id="ABB08538.1"/>
    </source>
</evidence>
<accession>Q39G78</accession>
<sequence length="84" mass="9186">MLNGMTEDKAVRIELARAARPLVDVTDHACRMQPDRPDRQTLAHANRLAHSLAAAVPDRDLLGGTQRDYDAPTLPHRPPTVSGP</sequence>